<dbReference type="PRINTS" id="PR00111">
    <property type="entry name" value="ABHYDROLASE"/>
</dbReference>
<keyword evidence="1 3" id="KW-0378">Hydrolase</keyword>
<protein>
    <submittedName>
        <fullName evidence="3">Alpha/beta hydrolase</fullName>
    </submittedName>
</protein>
<sequence>MLTALLILGATLFGLGAASEHIARQAEQDFPATGNFITAGGIRQHVIERGDGPALVMIHGAYGAAADFEASLMPQTARQFRSIAVDRPGHGYSDAIDSDTPDAQARMLHAALETLGVRRPVLLGFSYGGAVALSYALQYPDAVAALVLVSPATHPWRRSEPLPFGIADAPLVGPLLKHTIVTPAGMLLKDSAVASIFAPSAVPQSFAGAPVALGLRPDDYAATAREIRVLDAFLRQQVPQYPGLRMPVAIVVNDADTSVWSTVHGRPLASVLRDVKLMATDGGGHPLHFSRPASVLAAIDWAAAKSGY</sequence>
<gene>
    <name evidence="3" type="ORF">FNB15_01300</name>
</gene>
<evidence type="ECO:0000256" key="1">
    <source>
        <dbReference type="ARBA" id="ARBA00022801"/>
    </source>
</evidence>
<dbReference type="KEGG" id="fer:FNB15_01300"/>
<dbReference type="PANTHER" id="PTHR43798">
    <property type="entry name" value="MONOACYLGLYCEROL LIPASE"/>
    <property type="match status" value="1"/>
</dbReference>
<dbReference type="InterPro" id="IPR050266">
    <property type="entry name" value="AB_hydrolase_sf"/>
</dbReference>
<dbReference type="GO" id="GO:0016787">
    <property type="term" value="F:hydrolase activity"/>
    <property type="evidence" value="ECO:0007669"/>
    <property type="project" value="UniProtKB-KW"/>
</dbReference>
<dbReference type="SUPFAM" id="SSF53474">
    <property type="entry name" value="alpha/beta-Hydrolases"/>
    <property type="match status" value="1"/>
</dbReference>
<dbReference type="GO" id="GO:0016020">
    <property type="term" value="C:membrane"/>
    <property type="evidence" value="ECO:0007669"/>
    <property type="project" value="TreeGrafter"/>
</dbReference>
<organism evidence="3 4">
    <name type="scientific">Ferrovibrio terrae</name>
    <dbReference type="NCBI Taxonomy" id="2594003"/>
    <lineage>
        <taxon>Bacteria</taxon>
        <taxon>Pseudomonadati</taxon>
        <taxon>Pseudomonadota</taxon>
        <taxon>Alphaproteobacteria</taxon>
        <taxon>Rhodospirillales</taxon>
        <taxon>Rhodospirillaceae</taxon>
        <taxon>Ferrovibrio</taxon>
    </lineage>
</organism>
<name>A0A516GWU7_9PROT</name>
<dbReference type="InterPro" id="IPR000073">
    <property type="entry name" value="AB_hydrolase_1"/>
</dbReference>
<dbReference type="Pfam" id="PF00561">
    <property type="entry name" value="Abhydrolase_1"/>
    <property type="match status" value="1"/>
</dbReference>
<proteinExistence type="predicted"/>
<dbReference type="RefSeq" id="WP_144066975.1">
    <property type="nucleotide sequence ID" value="NZ_CP041636.1"/>
</dbReference>
<dbReference type="Proteomes" id="UP000317496">
    <property type="component" value="Chromosome"/>
</dbReference>
<accession>A0A516GWU7</accession>
<dbReference type="EMBL" id="CP041636">
    <property type="protein sequence ID" value="QDO95994.1"/>
    <property type="molecule type" value="Genomic_DNA"/>
</dbReference>
<evidence type="ECO:0000259" key="2">
    <source>
        <dbReference type="Pfam" id="PF00561"/>
    </source>
</evidence>
<evidence type="ECO:0000313" key="3">
    <source>
        <dbReference type="EMBL" id="QDO95994.1"/>
    </source>
</evidence>
<dbReference type="AlphaFoldDB" id="A0A516GWU7"/>
<evidence type="ECO:0000313" key="4">
    <source>
        <dbReference type="Proteomes" id="UP000317496"/>
    </source>
</evidence>
<reference evidence="3 4" key="1">
    <citation type="submission" date="2019-07" db="EMBL/GenBank/DDBJ databases">
        <title>Genome sequencing for Ferrovibrio sp. K5.</title>
        <authorList>
            <person name="Park S.-J."/>
        </authorList>
    </citation>
    <scope>NUCLEOTIDE SEQUENCE [LARGE SCALE GENOMIC DNA]</scope>
    <source>
        <strain evidence="3 4">K5</strain>
    </source>
</reference>
<feature type="domain" description="AB hydrolase-1" evidence="2">
    <location>
        <begin position="53"/>
        <end position="289"/>
    </location>
</feature>
<dbReference type="Gene3D" id="3.40.50.1820">
    <property type="entry name" value="alpha/beta hydrolase"/>
    <property type="match status" value="1"/>
</dbReference>
<dbReference type="OrthoDB" id="9815441at2"/>
<dbReference type="InterPro" id="IPR029058">
    <property type="entry name" value="AB_hydrolase_fold"/>
</dbReference>
<keyword evidence="4" id="KW-1185">Reference proteome</keyword>
<dbReference type="PANTHER" id="PTHR43798:SF31">
    <property type="entry name" value="AB HYDROLASE SUPERFAMILY PROTEIN YCLE"/>
    <property type="match status" value="1"/>
</dbReference>